<protein>
    <submittedName>
        <fullName evidence="2">EchA3</fullName>
    </submittedName>
</protein>
<dbReference type="GO" id="GO:0003824">
    <property type="term" value="F:catalytic activity"/>
    <property type="evidence" value="ECO:0007669"/>
    <property type="project" value="UniProtKB-ARBA"/>
</dbReference>
<evidence type="ECO:0000313" key="3">
    <source>
        <dbReference type="Proteomes" id="UP000000580"/>
    </source>
</evidence>
<feature type="compositionally biased region" description="Low complexity" evidence="1">
    <location>
        <begin position="111"/>
        <end position="121"/>
    </location>
</feature>
<dbReference type="STRING" id="262316.MAP_4102c"/>
<sequence length="430" mass="46121">MSGPVHYSAKGPVAVIRMDDGKVNALGPTMQQALGEAIDRAEADNAGALVITGNERVFSGGFDLKILTSGEVQPAVDMLRGGFELAYRLLSYPKPVGDGLHRARHRDGRVPVVVGRSPGGRARLQHPGQRGRDRHGHPVCRDGDHEAAAHAVGLPAGQRAGQNVLRRNRFGRRLCRRDRAARGGGRPRRGGRRRIRRAEPARPRRHQVAGPRRRAGGHPRRDRRHRSRIRSIGPQRISAFRPPRPGKSPVWQQIASRTRGGRAHPMRPAPDGRNASTPIWPTGSPPSRWTAGCNRRRYCIPTATVWTSPSRTDGSWGCAGAPSTGSTTAGSIPRICSAGRPTPPPTGSPRRCSGCAARCGRATGTPRWSGSSRAAANCWSATAPARSASTPPGSCSPRSTTPRRPSRTGRSAPTTSTATPGCAPRRPPRR</sequence>
<dbReference type="InterPro" id="IPR001753">
    <property type="entry name" value="Enoyl-CoA_hydra/iso"/>
</dbReference>
<dbReference type="SUPFAM" id="SSF52096">
    <property type="entry name" value="ClpP/crotonase"/>
    <property type="match status" value="1"/>
</dbReference>
<gene>
    <name evidence="2" type="primary">echA3</name>
    <name evidence="2" type="ordered locus">MAP_4102c</name>
</gene>
<feature type="compositionally biased region" description="Low complexity" evidence="1">
    <location>
        <begin position="382"/>
        <end position="424"/>
    </location>
</feature>
<feature type="region of interest" description="Disordered" evidence="1">
    <location>
        <begin position="382"/>
        <end position="430"/>
    </location>
</feature>
<feature type="compositionally biased region" description="Basic residues" evidence="1">
    <location>
        <begin position="185"/>
        <end position="196"/>
    </location>
</feature>
<name>Q73SH2_MYCPA</name>
<feature type="compositionally biased region" description="Basic residues" evidence="1">
    <location>
        <begin position="203"/>
        <end position="229"/>
    </location>
</feature>
<dbReference type="Pfam" id="PF00378">
    <property type="entry name" value="ECH_1"/>
    <property type="match status" value="1"/>
</dbReference>
<feature type="region of interest" description="Disordered" evidence="1">
    <location>
        <begin position="175"/>
        <end position="287"/>
    </location>
</feature>
<dbReference type="Proteomes" id="UP000000580">
    <property type="component" value="Chromosome"/>
</dbReference>
<keyword evidence="3" id="KW-1185">Reference proteome</keyword>
<dbReference type="KEGG" id="mpa:MAP_4102c"/>
<dbReference type="InterPro" id="IPR029045">
    <property type="entry name" value="ClpP/crotonase-like_dom_sf"/>
</dbReference>
<feature type="region of interest" description="Disordered" evidence="1">
    <location>
        <begin position="111"/>
        <end position="142"/>
    </location>
</feature>
<dbReference type="HOGENOM" id="CLU_637483_0_0_11"/>
<accession>Q73SH2</accession>
<evidence type="ECO:0000313" key="2">
    <source>
        <dbReference type="EMBL" id="AAS06652.1"/>
    </source>
</evidence>
<dbReference type="AlphaFoldDB" id="Q73SH2"/>
<dbReference type="eggNOG" id="COG1024">
    <property type="taxonomic scope" value="Bacteria"/>
</dbReference>
<evidence type="ECO:0000256" key="1">
    <source>
        <dbReference type="SAM" id="MobiDB-lite"/>
    </source>
</evidence>
<reference evidence="2 3" key="1">
    <citation type="journal article" date="2005" name="Proc. Natl. Acad. Sci. U.S.A.">
        <title>The complete genome sequence of Mycobacterium avium subspecies paratuberculosis.</title>
        <authorList>
            <person name="Li L."/>
            <person name="Bannantine J.P."/>
            <person name="Zhang Q."/>
            <person name="Amonsin A."/>
            <person name="May B.J."/>
            <person name="Alt D."/>
            <person name="Banerji N."/>
            <person name="Kanjilal S."/>
            <person name="Kapur V."/>
        </authorList>
    </citation>
    <scope>NUCLEOTIDE SEQUENCE [LARGE SCALE GENOMIC DNA]</scope>
    <source>
        <strain evidence="3">ATCC BAA-968 / K-10</strain>
    </source>
</reference>
<dbReference type="Gene3D" id="3.90.226.10">
    <property type="entry name" value="2-enoyl-CoA Hydratase, Chain A, domain 1"/>
    <property type="match status" value="1"/>
</dbReference>
<dbReference type="EMBL" id="AE016958">
    <property type="protein sequence ID" value="AAS06652.1"/>
    <property type="molecule type" value="Genomic_DNA"/>
</dbReference>
<feature type="region of interest" description="Disordered" evidence="1">
    <location>
        <begin position="319"/>
        <end position="353"/>
    </location>
</feature>
<proteinExistence type="predicted"/>
<organism evidence="2 3">
    <name type="scientific">Mycolicibacterium paratuberculosis (strain ATCC BAA-968 / K-10)</name>
    <name type="common">Mycobacterium paratuberculosis</name>
    <dbReference type="NCBI Taxonomy" id="262316"/>
    <lineage>
        <taxon>Bacteria</taxon>
        <taxon>Bacillati</taxon>
        <taxon>Actinomycetota</taxon>
        <taxon>Actinomycetes</taxon>
        <taxon>Mycobacteriales</taxon>
        <taxon>Mycobacteriaceae</taxon>
        <taxon>Mycobacterium</taxon>
        <taxon>Mycobacterium avium complex (MAC)</taxon>
    </lineage>
</organism>
<dbReference type="CDD" id="cd06558">
    <property type="entry name" value="crotonase-like"/>
    <property type="match status" value="1"/>
</dbReference>